<dbReference type="EMBL" id="JJQC01000025">
    <property type="protein sequence ID" value="KKH24440.1"/>
    <property type="molecule type" value="Genomic_DNA"/>
</dbReference>
<evidence type="ECO:0000313" key="1">
    <source>
        <dbReference type="EMBL" id="KKH17770.1"/>
    </source>
</evidence>
<evidence type="ECO:0000313" key="3">
    <source>
        <dbReference type="EMBL" id="KKH24440.1"/>
    </source>
</evidence>
<sequence length="151" mass="17548">MDENLILGFTVTDSYEFDASKVYDELENILPNAEIKRFDKIETNSIRAGAIDVIAVLDAIDSLSLLVEIGRAIYWVYKKMIHPYKSKNENLGLNVSVGRENEIHFTLDDYRDEKGFIDDFVIKVVEYNKTTKNRDVRKSKEVHVSRKFKRP</sequence>
<dbReference type="PATRIC" id="fig|2209.48.peg.40"/>
<dbReference type="Proteomes" id="UP000033987">
    <property type="component" value="Unassembled WGS sequence"/>
</dbReference>
<accession>A0A0F8M7B2</accession>
<evidence type="ECO:0000313" key="4">
    <source>
        <dbReference type="Proteomes" id="UP000033987"/>
    </source>
</evidence>
<dbReference type="Proteomes" id="UP000034733">
    <property type="component" value="Unassembled WGS sequence"/>
</dbReference>
<reference evidence="4 5" key="1">
    <citation type="journal article" date="2015" name="ISME J.">
        <title>Genomic and phenotypic differentiation among Methanosarcina mazei populations from Columbia River sediment.</title>
        <authorList>
            <person name="Youngblut N.D."/>
            <person name="Wirth J.S."/>
            <person name="Henriksen J.R."/>
            <person name="Smith M."/>
            <person name="Simon H."/>
            <person name="Metcalf W.W."/>
            <person name="Whitaker R.J."/>
        </authorList>
    </citation>
    <scope>NUCLEOTIDE SEQUENCE [LARGE SCALE GENOMIC DNA]</scope>
    <source>
        <strain evidence="1 5">1.F.A.1A.3</strain>
        <strain evidence="2 6">1.F.A.1B.3</strain>
        <strain evidence="3 4">1.F.A.1B.4</strain>
    </source>
</reference>
<protein>
    <submittedName>
        <fullName evidence="3">Uncharacterized protein</fullName>
    </submittedName>
</protein>
<name>A0A0F8M7B2_METMZ</name>
<dbReference type="EMBL" id="JJQA01000049">
    <property type="protein sequence ID" value="KKH17770.1"/>
    <property type="molecule type" value="Genomic_DNA"/>
</dbReference>
<proteinExistence type="predicted"/>
<evidence type="ECO:0000313" key="6">
    <source>
        <dbReference type="Proteomes" id="UP000034733"/>
    </source>
</evidence>
<dbReference type="Proteomes" id="UP000034064">
    <property type="component" value="Unassembled WGS sequence"/>
</dbReference>
<dbReference type="AlphaFoldDB" id="A0A0F8M7B2"/>
<evidence type="ECO:0000313" key="2">
    <source>
        <dbReference type="EMBL" id="KKH19994.1"/>
    </source>
</evidence>
<dbReference type="EMBL" id="JJQB01000074">
    <property type="protein sequence ID" value="KKH19994.1"/>
    <property type="molecule type" value="Genomic_DNA"/>
</dbReference>
<organism evidence="3 4">
    <name type="scientific">Methanosarcina mazei</name>
    <name type="common">Methanosarcina frisia</name>
    <dbReference type="NCBI Taxonomy" id="2209"/>
    <lineage>
        <taxon>Archaea</taxon>
        <taxon>Methanobacteriati</taxon>
        <taxon>Methanobacteriota</taxon>
        <taxon>Stenosarchaea group</taxon>
        <taxon>Methanomicrobia</taxon>
        <taxon>Methanosarcinales</taxon>
        <taxon>Methanosarcinaceae</taxon>
        <taxon>Methanosarcina</taxon>
    </lineage>
</organism>
<comment type="caution">
    <text evidence="3">The sequence shown here is derived from an EMBL/GenBank/DDBJ whole genome shotgun (WGS) entry which is preliminary data.</text>
</comment>
<dbReference type="RefSeq" id="WP_048044830.1">
    <property type="nucleotide sequence ID" value="NZ_JJQA01000049.1"/>
</dbReference>
<evidence type="ECO:0000313" key="5">
    <source>
        <dbReference type="Proteomes" id="UP000034064"/>
    </source>
</evidence>
<gene>
    <name evidence="1" type="ORF">DU44_00175</name>
    <name evidence="2" type="ORF">DU48_01290</name>
    <name evidence="3" type="ORF">DU65_02980</name>
</gene>